<accession>A0A327L008</accession>
<dbReference type="InterPro" id="IPR050471">
    <property type="entry name" value="AB_hydrolase"/>
</dbReference>
<reference evidence="3 4" key="1">
    <citation type="submission" date="2017-07" db="EMBL/GenBank/DDBJ databases">
        <title>Draft Genome Sequences of Select Purple Nonsulfur Bacteria.</title>
        <authorList>
            <person name="Lasarre B."/>
            <person name="Mckinlay J.B."/>
        </authorList>
    </citation>
    <scope>NUCLEOTIDE SEQUENCE [LARGE SCALE GENOMIC DNA]</scope>
    <source>
        <strain evidence="3 4">DSM 5909</strain>
    </source>
</reference>
<feature type="domain" description="AB hydrolase-1" evidence="2">
    <location>
        <begin position="103"/>
        <end position="328"/>
    </location>
</feature>
<dbReference type="Gene3D" id="3.40.50.1820">
    <property type="entry name" value="alpha/beta hydrolase"/>
    <property type="match status" value="1"/>
</dbReference>
<dbReference type="InterPro" id="IPR000073">
    <property type="entry name" value="AB_hydrolase_1"/>
</dbReference>
<dbReference type="OrthoDB" id="9793083at2"/>
<evidence type="ECO:0000313" key="3">
    <source>
        <dbReference type="EMBL" id="RAI43193.1"/>
    </source>
</evidence>
<keyword evidence="4" id="KW-1185">Reference proteome</keyword>
<name>A0A327L008_9BRAD</name>
<dbReference type="PANTHER" id="PTHR43433">
    <property type="entry name" value="HYDROLASE, ALPHA/BETA FOLD FAMILY PROTEIN"/>
    <property type="match status" value="1"/>
</dbReference>
<dbReference type="PRINTS" id="PR00412">
    <property type="entry name" value="EPOXHYDRLASE"/>
</dbReference>
<protein>
    <recommendedName>
        <fullName evidence="2">AB hydrolase-1 domain-containing protein</fullName>
    </recommendedName>
</protein>
<proteinExistence type="predicted"/>
<feature type="compositionally biased region" description="Low complexity" evidence="1">
    <location>
        <begin position="1"/>
        <end position="50"/>
    </location>
</feature>
<feature type="region of interest" description="Disordered" evidence="1">
    <location>
        <begin position="1"/>
        <end position="70"/>
    </location>
</feature>
<dbReference type="PRINTS" id="PR00111">
    <property type="entry name" value="ABHYDROLASE"/>
</dbReference>
<dbReference type="InterPro" id="IPR000639">
    <property type="entry name" value="Epox_hydrolase-like"/>
</dbReference>
<dbReference type="GO" id="GO:0003824">
    <property type="term" value="F:catalytic activity"/>
    <property type="evidence" value="ECO:0007669"/>
    <property type="project" value="InterPro"/>
</dbReference>
<dbReference type="Pfam" id="PF00561">
    <property type="entry name" value="Abhydrolase_1"/>
    <property type="match status" value="1"/>
</dbReference>
<dbReference type="AlphaFoldDB" id="A0A327L008"/>
<dbReference type="Proteomes" id="UP000249130">
    <property type="component" value="Unassembled WGS sequence"/>
</dbReference>
<dbReference type="PANTHER" id="PTHR43433:SF5">
    <property type="entry name" value="AB HYDROLASE-1 DOMAIN-CONTAINING PROTEIN"/>
    <property type="match status" value="1"/>
</dbReference>
<dbReference type="InterPro" id="IPR029058">
    <property type="entry name" value="AB_hydrolase_fold"/>
</dbReference>
<dbReference type="EMBL" id="NPEX01000101">
    <property type="protein sequence ID" value="RAI43193.1"/>
    <property type="molecule type" value="Genomic_DNA"/>
</dbReference>
<organism evidence="3 4">
    <name type="scientific">Rhodoplanes roseus</name>
    <dbReference type="NCBI Taxonomy" id="29409"/>
    <lineage>
        <taxon>Bacteria</taxon>
        <taxon>Pseudomonadati</taxon>
        <taxon>Pseudomonadota</taxon>
        <taxon>Alphaproteobacteria</taxon>
        <taxon>Hyphomicrobiales</taxon>
        <taxon>Nitrobacteraceae</taxon>
        <taxon>Rhodoplanes</taxon>
    </lineage>
</organism>
<gene>
    <name evidence="3" type="ORF">CH341_15605</name>
</gene>
<comment type="caution">
    <text evidence="3">The sequence shown here is derived from an EMBL/GenBank/DDBJ whole genome shotgun (WGS) entry which is preliminary data.</text>
</comment>
<sequence>MPTGSTSSSTARSSRPAATRSCCARASATPPSTSSASPTTAARTWPASRSPTRRWRASRRPAMSGRPPRSDLSVRFHITADVMHLQVNGIGIHCEVEGADGAPWVVFSNSLVTNLTMWDAQAAMLRQKFRVLRYDQRGHGGTEATAGRYDFDLLIADLAGLLDALGVARAHLVGLSMGGVTVLGLAARFPERVDSVVVCDTGAASSPESARAWEERIALAQAQGMDPLVEPTVTRWCPPEIVAAAPPHLDRLRQMIRTTPVNGFVGCAAALADHDMRPAAAALRVPATFVVGEKDGTTPAAMRRLHDSLPGSRYEVIPGAGHIANLDQPEHFDRVLGDCLRAGA</sequence>
<evidence type="ECO:0000313" key="4">
    <source>
        <dbReference type="Proteomes" id="UP000249130"/>
    </source>
</evidence>
<evidence type="ECO:0000256" key="1">
    <source>
        <dbReference type="SAM" id="MobiDB-lite"/>
    </source>
</evidence>
<evidence type="ECO:0000259" key="2">
    <source>
        <dbReference type="Pfam" id="PF00561"/>
    </source>
</evidence>
<dbReference type="SUPFAM" id="SSF53474">
    <property type="entry name" value="alpha/beta-Hydrolases"/>
    <property type="match status" value="1"/>
</dbReference>